<accession>A0ABQ0E185</accession>
<protein>
    <recommendedName>
        <fullName evidence="4">PDZ domain-containing protein</fullName>
    </recommendedName>
</protein>
<dbReference type="PANTHER" id="PTHR14191:SF3">
    <property type="entry name" value="NA(+)_H(+) EXCHANGE REGULATORY COFACTOR-LIKE PROTEIN NRFL-1"/>
    <property type="match status" value="1"/>
</dbReference>
<dbReference type="InterPro" id="IPR051067">
    <property type="entry name" value="NHER"/>
</dbReference>
<dbReference type="EMBL" id="BAAFSF010000001">
    <property type="protein sequence ID" value="GAB1251490.1"/>
    <property type="molecule type" value="Genomic_DNA"/>
</dbReference>
<dbReference type="PROSITE" id="PS50106">
    <property type="entry name" value="PDZ"/>
    <property type="match status" value="2"/>
</dbReference>
<dbReference type="Gene3D" id="3.30.160.670">
    <property type="match status" value="1"/>
</dbReference>
<feature type="domain" description="PDZ" evidence="4">
    <location>
        <begin position="309"/>
        <end position="379"/>
    </location>
</feature>
<dbReference type="Pfam" id="PF17820">
    <property type="entry name" value="PDZ_6"/>
    <property type="match status" value="2"/>
</dbReference>
<dbReference type="InterPro" id="IPR001478">
    <property type="entry name" value="PDZ"/>
</dbReference>
<dbReference type="InterPro" id="IPR041489">
    <property type="entry name" value="PDZ_6"/>
</dbReference>
<evidence type="ECO:0000313" key="6">
    <source>
        <dbReference type="Proteomes" id="UP001628220"/>
    </source>
</evidence>
<reference evidence="5 6" key="1">
    <citation type="journal article" date="2025" name="Int. J. Syst. Evol. Microbiol.">
        <title>Desulfovibrio falkowii sp. nov., Porphyromonas miyakawae sp. nov., Mediterraneibacter flintii sp. nov. and Owariibacterium komagatae gen. nov., sp. nov., isolated from human faeces.</title>
        <authorList>
            <person name="Hamaguchi T."/>
            <person name="Ohara M."/>
            <person name="Hisatomi A."/>
            <person name="Sekiguchi K."/>
            <person name="Takeda J.I."/>
            <person name="Ueyama J."/>
            <person name="Ito M."/>
            <person name="Nishiwaki H."/>
            <person name="Ogi T."/>
            <person name="Hirayama M."/>
            <person name="Ohkuma M."/>
            <person name="Sakamoto M."/>
            <person name="Ohno K."/>
        </authorList>
    </citation>
    <scope>NUCLEOTIDE SEQUENCE [LARGE SCALE GENOMIC DNA]</scope>
    <source>
        <strain evidence="5 6">13CB11C</strain>
    </source>
</reference>
<keyword evidence="3" id="KW-0677">Repeat</keyword>
<dbReference type="Pfam" id="PF13590">
    <property type="entry name" value="DUF4136"/>
    <property type="match status" value="1"/>
</dbReference>
<proteinExistence type="predicted"/>
<dbReference type="Proteomes" id="UP001628220">
    <property type="component" value="Unassembled WGS sequence"/>
</dbReference>
<keyword evidence="2" id="KW-0472">Membrane</keyword>
<evidence type="ECO:0000256" key="3">
    <source>
        <dbReference type="ARBA" id="ARBA00022737"/>
    </source>
</evidence>
<evidence type="ECO:0000256" key="1">
    <source>
        <dbReference type="ARBA" id="ARBA00004236"/>
    </source>
</evidence>
<dbReference type="InterPro" id="IPR036034">
    <property type="entry name" value="PDZ_sf"/>
</dbReference>
<sequence>MLVTNALLAMAQSNLGTNCFIGFEYQLSYNENWGANRPVILSVEPASPAAQAGLKPGDIIDSINGLATSEMDEAAFIRTLTNPTDEETRLCVSNFAYHRAERILPRYCLGVDMIDERQLSKAFSLYSLEDASERLVVYPFDTGREGKTSFEAYQAFAFADAQSDALNETDEVFKAVIKQAFERKGLRYDVHDADIIIDTYYQLVRNPFYKEVSKKDIVSDTKKYYRVAPESGILTPMPLLEVGADKQAAPTVLTVGIRLFDGRNLSHMIWSCEAVEHIMEEYPIAEYARNALPIMLMQFPFVRYDLNPAIRVVSRRFNYTGIVYNARDISLVAFVVPGSPADRAGIKSGDRITAINGKMMDTKDALNKAYHSFVQETIRFRDGSTLYTDKYGLKNCRYWKSGDNKAIAKRFAKNKYKTVFSYLFNFRPYVSGNELPTSIVFDIVTKEGLMKQVSVMPEVRDASYYSLD</sequence>
<name>A0ABQ0E185_9PORP</name>
<dbReference type="SUPFAM" id="SSF50156">
    <property type="entry name" value="PDZ domain-like"/>
    <property type="match status" value="2"/>
</dbReference>
<comment type="subcellular location">
    <subcellularLocation>
        <location evidence="1">Cell membrane</location>
    </subcellularLocation>
</comment>
<evidence type="ECO:0000313" key="5">
    <source>
        <dbReference type="EMBL" id="GAB1251490.1"/>
    </source>
</evidence>
<keyword evidence="2" id="KW-1003">Cell membrane</keyword>
<keyword evidence="6" id="KW-1185">Reference proteome</keyword>
<organism evidence="5 6">
    <name type="scientific">Porphyromonas miyakawae</name>
    <dbReference type="NCBI Taxonomy" id="3137470"/>
    <lineage>
        <taxon>Bacteria</taxon>
        <taxon>Pseudomonadati</taxon>
        <taxon>Bacteroidota</taxon>
        <taxon>Bacteroidia</taxon>
        <taxon>Bacteroidales</taxon>
        <taxon>Porphyromonadaceae</taxon>
        <taxon>Porphyromonas</taxon>
    </lineage>
</organism>
<dbReference type="Gene3D" id="2.30.42.10">
    <property type="match status" value="2"/>
</dbReference>
<evidence type="ECO:0000259" key="4">
    <source>
        <dbReference type="PROSITE" id="PS50106"/>
    </source>
</evidence>
<evidence type="ECO:0000256" key="2">
    <source>
        <dbReference type="ARBA" id="ARBA00022475"/>
    </source>
</evidence>
<dbReference type="PANTHER" id="PTHR14191">
    <property type="entry name" value="PDZ DOMAIN CONTAINING PROTEIN"/>
    <property type="match status" value="1"/>
</dbReference>
<dbReference type="InterPro" id="IPR025411">
    <property type="entry name" value="DUF4136"/>
</dbReference>
<gene>
    <name evidence="5" type="ORF">Tsumi_05940</name>
</gene>
<comment type="caution">
    <text evidence="5">The sequence shown here is derived from an EMBL/GenBank/DDBJ whole genome shotgun (WGS) entry which is preliminary data.</text>
</comment>
<dbReference type="SMART" id="SM00228">
    <property type="entry name" value="PDZ"/>
    <property type="match status" value="2"/>
</dbReference>
<feature type="domain" description="PDZ" evidence="4">
    <location>
        <begin position="7"/>
        <end position="74"/>
    </location>
</feature>